<keyword evidence="3" id="KW-1185">Reference proteome</keyword>
<feature type="coiled-coil region" evidence="1">
    <location>
        <begin position="134"/>
        <end position="168"/>
    </location>
</feature>
<dbReference type="Proteomes" id="UP000095285">
    <property type="component" value="Unassembled WGS sequence"/>
</dbReference>
<sequence>MLDLGFQSPMSDTTTNAPDVEDEESNENLVRDYLLHQLQLNLLHEQWQGKPHAEAVGGLMEAKRIMQEMEDDVVKKFIALNEQYERINGLIDPDKMYELENYQEMLKEIEHLSVKRQTILDKFGGDVKAYMVDHHAQEEQLAKLKTEVQNQREMIAMLNARISEINSKLQSP</sequence>
<organism evidence="3 4">
    <name type="scientific">Loa loa</name>
    <name type="common">Eye worm</name>
    <name type="synonym">Filaria loa</name>
    <dbReference type="NCBI Taxonomy" id="7209"/>
    <lineage>
        <taxon>Eukaryota</taxon>
        <taxon>Metazoa</taxon>
        <taxon>Ecdysozoa</taxon>
        <taxon>Nematoda</taxon>
        <taxon>Chromadorea</taxon>
        <taxon>Rhabditida</taxon>
        <taxon>Spirurina</taxon>
        <taxon>Spiruromorpha</taxon>
        <taxon>Filarioidea</taxon>
        <taxon>Onchocercidae</taxon>
        <taxon>Loa</taxon>
    </lineage>
</organism>
<reference evidence="4" key="2">
    <citation type="submission" date="2016-11" db="UniProtKB">
        <authorList>
            <consortium name="WormBaseParasite"/>
        </authorList>
    </citation>
    <scope>IDENTIFICATION</scope>
</reference>
<reference evidence="3" key="1">
    <citation type="submission" date="2012-04" db="EMBL/GenBank/DDBJ databases">
        <title>The Genome Sequence of Loa loa.</title>
        <authorList>
            <consortium name="The Broad Institute Genome Sequencing Platform"/>
            <consortium name="Broad Institute Genome Sequencing Center for Infectious Disease"/>
            <person name="Nutman T.B."/>
            <person name="Fink D.L."/>
            <person name="Russ C."/>
            <person name="Young S."/>
            <person name="Zeng Q."/>
            <person name="Gargeya S."/>
            <person name="Alvarado L."/>
            <person name="Berlin A."/>
            <person name="Chapman S.B."/>
            <person name="Chen Z."/>
            <person name="Freedman E."/>
            <person name="Gellesch M."/>
            <person name="Goldberg J."/>
            <person name="Griggs A."/>
            <person name="Gujja S."/>
            <person name="Heilman E.R."/>
            <person name="Heiman D."/>
            <person name="Howarth C."/>
            <person name="Mehta T."/>
            <person name="Neiman D."/>
            <person name="Pearson M."/>
            <person name="Roberts A."/>
            <person name="Saif S."/>
            <person name="Shea T."/>
            <person name="Shenoy N."/>
            <person name="Sisk P."/>
            <person name="Stolte C."/>
            <person name="Sykes S."/>
            <person name="White J."/>
            <person name="Yandava C."/>
            <person name="Haas B."/>
            <person name="Henn M.R."/>
            <person name="Nusbaum C."/>
            <person name="Birren B."/>
        </authorList>
    </citation>
    <scope>NUCLEOTIDE SEQUENCE [LARGE SCALE GENOMIC DNA]</scope>
</reference>
<feature type="compositionally biased region" description="Polar residues" evidence="2">
    <location>
        <begin position="8"/>
        <end position="17"/>
    </location>
</feature>
<feature type="region of interest" description="Disordered" evidence="2">
    <location>
        <begin position="1"/>
        <end position="26"/>
    </location>
</feature>
<protein>
    <submittedName>
        <fullName evidence="4">Mediator of RNA polymerase II transcription subunit 28</fullName>
    </submittedName>
</protein>
<accession>A0A1I7VZB6</accession>
<evidence type="ECO:0000313" key="4">
    <source>
        <dbReference type="WBParaSite" id="EN70_7957"/>
    </source>
</evidence>
<evidence type="ECO:0000313" key="3">
    <source>
        <dbReference type="Proteomes" id="UP000095285"/>
    </source>
</evidence>
<dbReference type="AlphaFoldDB" id="A0A1I7VZB6"/>
<evidence type="ECO:0000256" key="2">
    <source>
        <dbReference type="SAM" id="MobiDB-lite"/>
    </source>
</evidence>
<keyword evidence="1" id="KW-0175">Coiled coil</keyword>
<dbReference type="WBParaSite" id="EN70_7957">
    <property type="protein sequence ID" value="EN70_7957"/>
    <property type="gene ID" value="EN70_7957"/>
</dbReference>
<evidence type="ECO:0000256" key="1">
    <source>
        <dbReference type="SAM" id="Coils"/>
    </source>
</evidence>
<proteinExistence type="predicted"/>
<name>A0A1I7VZB6_LOALO</name>